<dbReference type="GO" id="GO:0031422">
    <property type="term" value="C:RecQ family helicase-topoisomerase III complex"/>
    <property type="evidence" value="ECO:0007669"/>
    <property type="project" value="TreeGrafter"/>
</dbReference>
<keyword evidence="2" id="KW-0799">Topoisomerase</keyword>
<dbReference type="InterPro" id="IPR000380">
    <property type="entry name" value="Topo_IA"/>
</dbReference>
<feature type="compositionally biased region" description="Basic and acidic residues" evidence="3">
    <location>
        <begin position="15"/>
        <end position="27"/>
    </location>
</feature>
<dbReference type="GO" id="GO:0006265">
    <property type="term" value="P:DNA topological change"/>
    <property type="evidence" value="ECO:0007669"/>
    <property type="project" value="InterPro"/>
</dbReference>
<gene>
    <name evidence="5" type="ORF">BJ554DRAFT_4949</name>
</gene>
<dbReference type="Gene3D" id="1.10.460.10">
    <property type="entry name" value="Topoisomerase I, domain 2"/>
    <property type="match status" value="1"/>
</dbReference>
<comment type="catalytic activity">
    <reaction evidence="2">
        <text>ATP-independent breakage of single-stranded DNA, followed by passage and rejoining.</text>
        <dbReference type="EC" id="5.6.2.1"/>
    </reaction>
</comment>
<dbReference type="GO" id="GO:0006281">
    <property type="term" value="P:DNA repair"/>
    <property type="evidence" value="ECO:0007669"/>
    <property type="project" value="TreeGrafter"/>
</dbReference>
<evidence type="ECO:0000256" key="1">
    <source>
        <dbReference type="ARBA" id="ARBA00023235"/>
    </source>
</evidence>
<evidence type="ECO:0000256" key="3">
    <source>
        <dbReference type="SAM" id="MobiDB-lite"/>
    </source>
</evidence>
<feature type="non-terminal residue" evidence="5">
    <location>
        <position position="251"/>
    </location>
</feature>
<comment type="function">
    <text evidence="2">Introduces a single-strand break via transesterification at a target site in duplex DNA. Releases the supercoiling and torsional tension of DNA introduced during the DNA replication and transcription by transiently cleaving and rejoining one strand of the DNA duplex. The scissile phosphodiester is attacked by the catalytic tyrosine of the enzyme, resulting in the formation of a DNA-(5'-phosphotyrosyl)-enzyme intermediate and the expulsion of a 3'-OH DNA strand.</text>
</comment>
<dbReference type="Pfam" id="PF01751">
    <property type="entry name" value="Toprim"/>
    <property type="match status" value="1"/>
</dbReference>
<dbReference type="OrthoDB" id="430051at2759"/>
<reference evidence="5 6" key="1">
    <citation type="journal article" name="Sci. Rep.">
        <title>Genome-scale phylogenetic analyses confirm Olpidium as the closest living zoosporic fungus to the non-flagellated, terrestrial fungi.</title>
        <authorList>
            <person name="Chang Y."/>
            <person name="Rochon D."/>
            <person name="Sekimoto S."/>
            <person name="Wang Y."/>
            <person name="Chovatia M."/>
            <person name="Sandor L."/>
            <person name="Salamov A."/>
            <person name="Grigoriev I.V."/>
            <person name="Stajich J.E."/>
            <person name="Spatafora J.W."/>
        </authorList>
    </citation>
    <scope>NUCLEOTIDE SEQUENCE [LARGE SCALE GENOMIC DNA]</scope>
    <source>
        <strain evidence="5">S191</strain>
    </source>
</reference>
<dbReference type="SUPFAM" id="SSF56712">
    <property type="entry name" value="Prokaryotic type I DNA topoisomerase"/>
    <property type="match status" value="1"/>
</dbReference>
<proteinExistence type="inferred from homology"/>
<dbReference type="Proteomes" id="UP000673691">
    <property type="component" value="Unassembled WGS sequence"/>
</dbReference>
<dbReference type="GO" id="GO:0003917">
    <property type="term" value="F:DNA topoisomerase type I (single strand cut, ATP-independent) activity"/>
    <property type="evidence" value="ECO:0007669"/>
    <property type="project" value="UniProtKB-EC"/>
</dbReference>
<feature type="domain" description="Topo IA-type catalytic" evidence="4">
    <location>
        <begin position="179"/>
        <end position="251"/>
    </location>
</feature>
<keyword evidence="2" id="KW-0238">DNA-binding</keyword>
<accession>A0A8H7ZK98</accession>
<dbReference type="Pfam" id="PF01131">
    <property type="entry name" value="Topoisom_bac"/>
    <property type="match status" value="1"/>
</dbReference>
<dbReference type="PANTHER" id="PTHR11390:SF21">
    <property type="entry name" value="DNA TOPOISOMERASE 3-ALPHA"/>
    <property type="match status" value="1"/>
</dbReference>
<dbReference type="EC" id="5.6.2.1" evidence="2"/>
<organism evidence="5 6">
    <name type="scientific">Olpidium bornovanus</name>
    <dbReference type="NCBI Taxonomy" id="278681"/>
    <lineage>
        <taxon>Eukaryota</taxon>
        <taxon>Fungi</taxon>
        <taxon>Fungi incertae sedis</taxon>
        <taxon>Olpidiomycota</taxon>
        <taxon>Olpidiomycotina</taxon>
        <taxon>Olpidiomycetes</taxon>
        <taxon>Olpidiales</taxon>
        <taxon>Olpidiaceae</taxon>
        <taxon>Olpidium</taxon>
    </lineage>
</organism>
<dbReference type="InterPro" id="IPR013497">
    <property type="entry name" value="Topo_IA_cen"/>
</dbReference>
<dbReference type="PROSITE" id="PS52039">
    <property type="entry name" value="TOPO_IA_2"/>
    <property type="match status" value="1"/>
</dbReference>
<dbReference type="GO" id="GO:0005634">
    <property type="term" value="C:nucleus"/>
    <property type="evidence" value="ECO:0007669"/>
    <property type="project" value="TreeGrafter"/>
</dbReference>
<evidence type="ECO:0000313" key="6">
    <source>
        <dbReference type="Proteomes" id="UP000673691"/>
    </source>
</evidence>
<keyword evidence="1 2" id="KW-0413">Isomerase</keyword>
<dbReference type="EMBL" id="JAEFCI010013122">
    <property type="protein sequence ID" value="KAG5455593.1"/>
    <property type="molecule type" value="Genomic_DNA"/>
</dbReference>
<dbReference type="GO" id="GO:0003677">
    <property type="term" value="F:DNA binding"/>
    <property type="evidence" value="ECO:0007669"/>
    <property type="project" value="UniProtKB-KW"/>
</dbReference>
<dbReference type="SMART" id="SM00493">
    <property type="entry name" value="TOPRIM"/>
    <property type="match status" value="1"/>
</dbReference>
<comment type="caution">
    <text evidence="5">The sequence shown here is derived from an EMBL/GenBank/DDBJ whole genome shotgun (WGS) entry which is preliminary data.</text>
</comment>
<dbReference type="InterPro" id="IPR006171">
    <property type="entry name" value="TOPRIM_dom"/>
</dbReference>
<feature type="region of interest" description="Disordered" evidence="3">
    <location>
        <begin position="1"/>
        <end position="27"/>
    </location>
</feature>
<dbReference type="SMART" id="SM00436">
    <property type="entry name" value="TOP1Bc"/>
    <property type="match status" value="1"/>
</dbReference>
<dbReference type="AlphaFoldDB" id="A0A8H7ZK98"/>
<feature type="compositionally biased region" description="Polar residues" evidence="3">
    <location>
        <begin position="1"/>
        <end position="10"/>
    </location>
</feature>
<dbReference type="InterPro" id="IPR003601">
    <property type="entry name" value="Topo_IA_2"/>
</dbReference>
<protein>
    <recommendedName>
        <fullName evidence="2">DNA topoisomerase</fullName>
        <ecNumber evidence="2">5.6.2.1</ecNumber>
    </recommendedName>
</protein>
<comment type="similarity">
    <text evidence="2">Belongs to the type IA topoisomerase family.</text>
</comment>
<dbReference type="InterPro" id="IPR023405">
    <property type="entry name" value="Topo_IA_core_domain"/>
</dbReference>
<evidence type="ECO:0000313" key="5">
    <source>
        <dbReference type="EMBL" id="KAG5455593.1"/>
    </source>
</evidence>
<evidence type="ECO:0000259" key="4">
    <source>
        <dbReference type="PROSITE" id="PS52039"/>
    </source>
</evidence>
<evidence type="ECO:0000256" key="2">
    <source>
        <dbReference type="RuleBase" id="RU362092"/>
    </source>
</evidence>
<dbReference type="PANTHER" id="PTHR11390">
    <property type="entry name" value="PROKARYOTIC DNA TOPOISOMERASE"/>
    <property type="match status" value="1"/>
</dbReference>
<sequence>MVGAQSSTQPVARIHIRDPRQQEDSHGTRWDGLRAAAANLHGALFLGPPVFPAGLTSALATDSDRGVRPNFEFTYRLNNRDCQFVMTSVLGHVMETDFSNDFRKWASCDPLDLFDAPVVRRIQDKLKDVQQNIAQEARRASRLMIWTDCDREGENIGAEIAEVCRAANPRIDVNPVDLNWREAEAVDARIELDLRIGAAFTRFQTLTFQRRFRELKDRIISYGSCQFPTLGFVVDQFLKAESFVPEAFWKI</sequence>
<dbReference type="Gene3D" id="3.40.50.140">
    <property type="match status" value="1"/>
</dbReference>
<dbReference type="GO" id="GO:0006310">
    <property type="term" value="P:DNA recombination"/>
    <property type="evidence" value="ECO:0007669"/>
    <property type="project" value="TreeGrafter"/>
</dbReference>
<keyword evidence="6" id="KW-1185">Reference proteome</keyword>
<name>A0A8H7ZK98_9FUNG</name>
<dbReference type="InterPro" id="IPR013824">
    <property type="entry name" value="Topo_IA_cen_sub1"/>
</dbReference>